<organism evidence="2 3">
    <name type="scientific">Cylindrobasidium torrendii FP15055 ss-10</name>
    <dbReference type="NCBI Taxonomy" id="1314674"/>
    <lineage>
        <taxon>Eukaryota</taxon>
        <taxon>Fungi</taxon>
        <taxon>Dikarya</taxon>
        <taxon>Basidiomycota</taxon>
        <taxon>Agaricomycotina</taxon>
        <taxon>Agaricomycetes</taxon>
        <taxon>Agaricomycetidae</taxon>
        <taxon>Agaricales</taxon>
        <taxon>Marasmiineae</taxon>
        <taxon>Physalacriaceae</taxon>
        <taxon>Cylindrobasidium</taxon>
    </lineage>
</organism>
<evidence type="ECO:0000313" key="2">
    <source>
        <dbReference type="EMBL" id="KIY62366.1"/>
    </source>
</evidence>
<feature type="compositionally biased region" description="Basic and acidic residues" evidence="1">
    <location>
        <begin position="163"/>
        <end position="173"/>
    </location>
</feature>
<evidence type="ECO:0000313" key="3">
    <source>
        <dbReference type="Proteomes" id="UP000054007"/>
    </source>
</evidence>
<dbReference type="Proteomes" id="UP000054007">
    <property type="component" value="Unassembled WGS sequence"/>
</dbReference>
<dbReference type="EMBL" id="KN880791">
    <property type="protein sequence ID" value="KIY62366.1"/>
    <property type="molecule type" value="Genomic_DNA"/>
</dbReference>
<feature type="compositionally biased region" description="Pro residues" evidence="1">
    <location>
        <begin position="114"/>
        <end position="124"/>
    </location>
</feature>
<dbReference type="OrthoDB" id="3067719at2759"/>
<sequence>MASPSRSEKMLRDVLRDVPPSPTPKTQRRHSHPVSLSLQRGEPESDAALSPHEQVLRCRLERVLSERSHSRNSSRSHSQDAASSGSLPFTPPATPPREQPSPTLSTSSTESASPTPPLLPPSPSAAPSHKFNARTASQQCRLIDGYVSFSSVEGLGMPPDPPEEVKQEPDGSWRRVLRWVS</sequence>
<feature type="compositionally biased region" description="Basic and acidic residues" evidence="1">
    <location>
        <begin position="1"/>
        <end position="16"/>
    </location>
</feature>
<evidence type="ECO:0000256" key="1">
    <source>
        <dbReference type="SAM" id="MobiDB-lite"/>
    </source>
</evidence>
<gene>
    <name evidence="2" type="ORF">CYLTODRAFT_459045</name>
</gene>
<dbReference type="AlphaFoldDB" id="A0A0D7AYM6"/>
<feature type="region of interest" description="Disordered" evidence="1">
    <location>
        <begin position="1"/>
        <end position="137"/>
    </location>
</feature>
<keyword evidence="3" id="KW-1185">Reference proteome</keyword>
<name>A0A0D7AYM6_9AGAR</name>
<feature type="compositionally biased region" description="Basic and acidic residues" evidence="1">
    <location>
        <begin position="54"/>
        <end position="69"/>
    </location>
</feature>
<feature type="compositionally biased region" description="Low complexity" evidence="1">
    <location>
        <begin position="71"/>
        <end position="86"/>
    </location>
</feature>
<proteinExistence type="predicted"/>
<reference evidence="2 3" key="1">
    <citation type="journal article" date="2015" name="Fungal Genet. Biol.">
        <title>Evolution of novel wood decay mechanisms in Agaricales revealed by the genome sequences of Fistulina hepatica and Cylindrobasidium torrendii.</title>
        <authorList>
            <person name="Floudas D."/>
            <person name="Held B.W."/>
            <person name="Riley R."/>
            <person name="Nagy L.G."/>
            <person name="Koehler G."/>
            <person name="Ransdell A.S."/>
            <person name="Younus H."/>
            <person name="Chow J."/>
            <person name="Chiniquy J."/>
            <person name="Lipzen A."/>
            <person name="Tritt A."/>
            <person name="Sun H."/>
            <person name="Haridas S."/>
            <person name="LaButti K."/>
            <person name="Ohm R.A."/>
            <person name="Kues U."/>
            <person name="Blanchette R.A."/>
            <person name="Grigoriev I.V."/>
            <person name="Minto R.E."/>
            <person name="Hibbett D.S."/>
        </authorList>
    </citation>
    <scope>NUCLEOTIDE SEQUENCE [LARGE SCALE GENOMIC DNA]</scope>
    <source>
        <strain evidence="2 3">FP15055 ss-10</strain>
    </source>
</reference>
<dbReference type="STRING" id="1314674.A0A0D7AYM6"/>
<feature type="compositionally biased region" description="Pro residues" evidence="1">
    <location>
        <begin position="89"/>
        <end position="99"/>
    </location>
</feature>
<feature type="region of interest" description="Disordered" evidence="1">
    <location>
        <begin position="152"/>
        <end position="181"/>
    </location>
</feature>
<feature type="compositionally biased region" description="Low complexity" evidence="1">
    <location>
        <begin position="100"/>
        <end position="113"/>
    </location>
</feature>
<protein>
    <submittedName>
        <fullName evidence="2">Uncharacterized protein</fullName>
    </submittedName>
</protein>
<accession>A0A0D7AYM6</accession>